<dbReference type="AlphaFoldDB" id="H8Z1J5"/>
<dbReference type="GO" id="GO:0003678">
    <property type="term" value="F:DNA helicase activity"/>
    <property type="evidence" value="ECO:0007669"/>
    <property type="project" value="InterPro"/>
</dbReference>
<keyword evidence="2" id="KW-1185">Reference proteome</keyword>
<dbReference type="Gene3D" id="3.40.50.300">
    <property type="entry name" value="P-loop containing nucleotide triphosphate hydrolases"/>
    <property type="match status" value="1"/>
</dbReference>
<dbReference type="STRING" id="631362.Thi970DRAFT_01648"/>
<organism evidence="1 2">
    <name type="scientific">Thiorhodovibrio frisius</name>
    <dbReference type="NCBI Taxonomy" id="631362"/>
    <lineage>
        <taxon>Bacteria</taxon>
        <taxon>Pseudomonadati</taxon>
        <taxon>Pseudomonadota</taxon>
        <taxon>Gammaproteobacteria</taxon>
        <taxon>Chromatiales</taxon>
        <taxon>Chromatiaceae</taxon>
        <taxon>Thiorhodovibrio</taxon>
    </lineage>
</organism>
<dbReference type="eggNOG" id="COG0210">
    <property type="taxonomic scope" value="Bacteria"/>
</dbReference>
<dbReference type="EMBL" id="JH603169">
    <property type="protein sequence ID" value="EIC21440.1"/>
    <property type="molecule type" value="Genomic_DNA"/>
</dbReference>
<protein>
    <recommendedName>
        <fullName evidence="3">DNA helicase</fullName>
    </recommendedName>
</protein>
<proteinExistence type="predicted"/>
<dbReference type="InterPro" id="IPR000212">
    <property type="entry name" value="DNA_helicase_UvrD/REP"/>
</dbReference>
<dbReference type="HOGENOM" id="CLU_016837_0_0_6"/>
<dbReference type="PANTHER" id="PTHR11070">
    <property type="entry name" value="UVRD / RECB / PCRA DNA HELICASE FAMILY MEMBER"/>
    <property type="match status" value="1"/>
</dbReference>
<gene>
    <name evidence="1" type="ORF">Thi970DRAFT_01648</name>
</gene>
<sequence length="640" mass="72846">MAPTRVATSNIVERFVSPPLNALGNLRQPLTEGERLVLDFFLQNLPEKWEIYIQPHLNGLRPDFVLLNPDIGIAVYEIKDWSLHAMEYKVIPRVGRSPELVAHKDGKWFSLQHQNPVDKVLIYQQEILDLYCPRLNSKKAIAAVTAGVIMPFSSQAQVDQLFEPVLSYHKLNDPNVASYHPLVGRDTLEKAGISRVFPEAKRSWSALMSADVAKDLRHWLVEPDFAATQRLPLELDENQKRLSKTRSASGYRRIKGPAGSGKSLVLAARTAELLSQGKHVLVVTFNLTLLNYLQDLTVRCPEYQGRSRTEATWLNFHAWCKRVCIHSGFQEEYDALWKSGDLNQVLTNSLPALVDKALNENSAGVEHFDAVLVDEGQDFQLNWWNLLRRVCLPDGEMWLSADTSQDVYGTASAWTEEAMNHSGFVGRWARLGLSYRLPPVALRYAADFAQRYLPHQLLDLPDNIPDVNDELDFYPCQLRWVQVKSEHAAAQCIEEFRALFPKAEPDVLAITDVVFLCDSKQFGYNFVCKIGMKGVKCTHTFTKLPEEWKIERQRKQYFFMGAEKIKATTLHSFKGWESRALVIFVDSQQGPQAATLLYTGLTRLKRHVSGSFLTVVCADQQYRDYGVTWPEYLDLTVEQS</sequence>
<evidence type="ECO:0000313" key="2">
    <source>
        <dbReference type="Proteomes" id="UP000002964"/>
    </source>
</evidence>
<reference evidence="1 2" key="2">
    <citation type="submission" date="2011-11" db="EMBL/GenBank/DDBJ databases">
        <authorList>
            <consortium name="US DOE Joint Genome Institute"/>
            <person name="Lucas S."/>
            <person name="Han J."/>
            <person name="Lapidus A."/>
            <person name="Cheng J.-F."/>
            <person name="Goodwin L."/>
            <person name="Pitluck S."/>
            <person name="Peters L."/>
            <person name="Ovchinnikova G."/>
            <person name="Zhang X."/>
            <person name="Detter J.C."/>
            <person name="Han C."/>
            <person name="Tapia R."/>
            <person name="Land M."/>
            <person name="Hauser L."/>
            <person name="Kyrpides N."/>
            <person name="Ivanova N."/>
            <person name="Pagani I."/>
            <person name="Vogl K."/>
            <person name="Liu Z."/>
            <person name="Overmann J."/>
            <person name="Frigaard N.-U."/>
            <person name="Bryant D."/>
            <person name="Woyke T."/>
        </authorList>
    </citation>
    <scope>NUCLEOTIDE SEQUENCE [LARGE SCALE GENOMIC DNA]</scope>
    <source>
        <strain evidence="1 2">970</strain>
    </source>
</reference>
<dbReference type="GO" id="GO:0005524">
    <property type="term" value="F:ATP binding"/>
    <property type="evidence" value="ECO:0007669"/>
    <property type="project" value="InterPro"/>
</dbReference>
<evidence type="ECO:0000313" key="1">
    <source>
        <dbReference type="EMBL" id="EIC21440.1"/>
    </source>
</evidence>
<dbReference type="Proteomes" id="UP000002964">
    <property type="component" value="Unassembled WGS sequence"/>
</dbReference>
<reference evidence="2" key="1">
    <citation type="submission" date="2011-06" db="EMBL/GenBank/DDBJ databases">
        <authorList>
            <consortium name="US DOE Joint Genome Institute (JGI-PGF)"/>
            <person name="Lucas S."/>
            <person name="Han J."/>
            <person name="Lapidus A."/>
            <person name="Cheng J.-F."/>
            <person name="Goodwin L."/>
            <person name="Pitluck S."/>
            <person name="Peters L."/>
            <person name="Land M.L."/>
            <person name="Hauser L."/>
            <person name="Vogl K."/>
            <person name="Liu Z."/>
            <person name="Overmann J."/>
            <person name="Frigaard N.-U."/>
            <person name="Bryant D.A."/>
            <person name="Woyke T.J."/>
        </authorList>
    </citation>
    <scope>NUCLEOTIDE SEQUENCE [LARGE SCALE GENOMIC DNA]</scope>
    <source>
        <strain evidence="2">970</strain>
    </source>
</reference>
<evidence type="ECO:0008006" key="3">
    <source>
        <dbReference type="Google" id="ProtNLM"/>
    </source>
</evidence>
<dbReference type="GO" id="GO:0003677">
    <property type="term" value="F:DNA binding"/>
    <property type="evidence" value="ECO:0007669"/>
    <property type="project" value="InterPro"/>
</dbReference>
<name>H8Z1J5_9GAMM</name>
<dbReference type="SUPFAM" id="SSF52540">
    <property type="entry name" value="P-loop containing nucleoside triphosphate hydrolases"/>
    <property type="match status" value="1"/>
</dbReference>
<dbReference type="InterPro" id="IPR027417">
    <property type="entry name" value="P-loop_NTPase"/>
</dbReference>
<accession>H8Z1J5</accession>